<evidence type="ECO:0008006" key="4">
    <source>
        <dbReference type="Google" id="ProtNLM"/>
    </source>
</evidence>
<dbReference type="RefSeq" id="XP_064671010.1">
    <property type="nucleotide sequence ID" value="XM_064814965.1"/>
</dbReference>
<reference evidence="2" key="2">
    <citation type="submission" date="2023-05" db="EMBL/GenBank/DDBJ databases">
        <authorList>
            <consortium name="Lawrence Berkeley National Laboratory"/>
            <person name="Steindorff A."/>
            <person name="Hensen N."/>
            <person name="Bonometti L."/>
            <person name="Westerberg I."/>
            <person name="Brannstrom I.O."/>
            <person name="Guillou S."/>
            <person name="Cros-Aarteil S."/>
            <person name="Calhoun S."/>
            <person name="Haridas S."/>
            <person name="Kuo A."/>
            <person name="Mondo S."/>
            <person name="Pangilinan J."/>
            <person name="Riley R."/>
            <person name="Labutti K."/>
            <person name="Andreopoulos B."/>
            <person name="Lipzen A."/>
            <person name="Chen C."/>
            <person name="Yanf M."/>
            <person name="Daum C."/>
            <person name="Ng V."/>
            <person name="Clum A."/>
            <person name="Ohm R."/>
            <person name="Martin F."/>
            <person name="Silar P."/>
            <person name="Natvig D."/>
            <person name="Lalanne C."/>
            <person name="Gautier V."/>
            <person name="Ament-Velasquez S.L."/>
            <person name="Kruys A."/>
            <person name="Hutchinson M.I."/>
            <person name="Powell A.J."/>
            <person name="Barry K."/>
            <person name="Miller A.N."/>
            <person name="Grigoriev I.V."/>
            <person name="Debuchy R."/>
            <person name="Gladieux P."/>
            <person name="Thoren M.H."/>
            <person name="Johannesson H."/>
        </authorList>
    </citation>
    <scope>NUCLEOTIDE SEQUENCE</scope>
    <source>
        <strain evidence="2">CBS 508.74</strain>
    </source>
</reference>
<evidence type="ECO:0000313" key="3">
    <source>
        <dbReference type="Proteomes" id="UP001302812"/>
    </source>
</evidence>
<evidence type="ECO:0000313" key="2">
    <source>
        <dbReference type="EMBL" id="KAK4113440.1"/>
    </source>
</evidence>
<feature type="signal peptide" evidence="1">
    <location>
        <begin position="1"/>
        <end position="19"/>
    </location>
</feature>
<evidence type="ECO:0000256" key="1">
    <source>
        <dbReference type="SAM" id="SignalP"/>
    </source>
</evidence>
<proteinExistence type="predicted"/>
<gene>
    <name evidence="2" type="ORF">N656DRAFT_778204</name>
</gene>
<organism evidence="2 3">
    <name type="scientific">Canariomyces notabilis</name>
    <dbReference type="NCBI Taxonomy" id="2074819"/>
    <lineage>
        <taxon>Eukaryota</taxon>
        <taxon>Fungi</taxon>
        <taxon>Dikarya</taxon>
        <taxon>Ascomycota</taxon>
        <taxon>Pezizomycotina</taxon>
        <taxon>Sordariomycetes</taxon>
        <taxon>Sordariomycetidae</taxon>
        <taxon>Sordariales</taxon>
        <taxon>Chaetomiaceae</taxon>
        <taxon>Canariomyces</taxon>
    </lineage>
</organism>
<dbReference type="Proteomes" id="UP001302812">
    <property type="component" value="Unassembled WGS sequence"/>
</dbReference>
<dbReference type="AlphaFoldDB" id="A0AAN6TGH5"/>
<reference evidence="2" key="1">
    <citation type="journal article" date="2023" name="Mol. Phylogenet. Evol.">
        <title>Genome-scale phylogeny and comparative genomics of the fungal order Sordariales.</title>
        <authorList>
            <person name="Hensen N."/>
            <person name="Bonometti L."/>
            <person name="Westerberg I."/>
            <person name="Brannstrom I.O."/>
            <person name="Guillou S."/>
            <person name="Cros-Aarteil S."/>
            <person name="Calhoun S."/>
            <person name="Haridas S."/>
            <person name="Kuo A."/>
            <person name="Mondo S."/>
            <person name="Pangilinan J."/>
            <person name="Riley R."/>
            <person name="LaButti K."/>
            <person name="Andreopoulos B."/>
            <person name="Lipzen A."/>
            <person name="Chen C."/>
            <person name="Yan M."/>
            <person name="Daum C."/>
            <person name="Ng V."/>
            <person name="Clum A."/>
            <person name="Steindorff A."/>
            <person name="Ohm R.A."/>
            <person name="Martin F."/>
            <person name="Silar P."/>
            <person name="Natvig D.O."/>
            <person name="Lalanne C."/>
            <person name="Gautier V."/>
            <person name="Ament-Velasquez S.L."/>
            <person name="Kruys A."/>
            <person name="Hutchinson M.I."/>
            <person name="Powell A.J."/>
            <person name="Barry K."/>
            <person name="Miller A.N."/>
            <person name="Grigoriev I.V."/>
            <person name="Debuchy R."/>
            <person name="Gladieux P."/>
            <person name="Hiltunen Thoren M."/>
            <person name="Johannesson H."/>
        </authorList>
    </citation>
    <scope>NUCLEOTIDE SEQUENCE</scope>
    <source>
        <strain evidence="2">CBS 508.74</strain>
    </source>
</reference>
<sequence>MNALLPLLLAAATAPFTLAAPAPAPAQLDARTSPSEILPTTIINHDMSFSSPNVCLHPSASEVSIYKTSSGGGRSVMYSFTYPSIPAGAQCWLELTTTGSTNIVPSTGAQVDVFTQWAAGKCDGVATGNNRNVYLGRLNVPKAGTASWKMTGSSYLTGKIPCPKAGTVENLEVVVAGDSGEASFSQGAGAGLRIMYSS</sequence>
<name>A0AAN6TGH5_9PEZI</name>
<keyword evidence="3" id="KW-1185">Reference proteome</keyword>
<protein>
    <recommendedName>
        <fullName evidence="4">Ubiquitin 3 binding protein But2 C-terminal domain-containing protein</fullName>
    </recommendedName>
</protein>
<feature type="chain" id="PRO_5042896524" description="Ubiquitin 3 binding protein But2 C-terminal domain-containing protein" evidence="1">
    <location>
        <begin position="20"/>
        <end position="198"/>
    </location>
</feature>
<dbReference type="GeneID" id="89939090"/>
<keyword evidence="1" id="KW-0732">Signal</keyword>
<comment type="caution">
    <text evidence="2">The sequence shown here is derived from an EMBL/GenBank/DDBJ whole genome shotgun (WGS) entry which is preliminary data.</text>
</comment>
<accession>A0AAN6TGH5</accession>
<dbReference type="EMBL" id="MU853339">
    <property type="protein sequence ID" value="KAK4113440.1"/>
    <property type="molecule type" value="Genomic_DNA"/>
</dbReference>